<feature type="compositionally biased region" description="Pro residues" evidence="1">
    <location>
        <begin position="446"/>
        <end position="455"/>
    </location>
</feature>
<evidence type="ECO:0000313" key="2">
    <source>
        <dbReference type="EMBL" id="KAK4544203.1"/>
    </source>
</evidence>
<organism evidence="2 3">
    <name type="scientific">Oleoguttula mirabilis</name>
    <dbReference type="NCBI Taxonomy" id="1507867"/>
    <lineage>
        <taxon>Eukaryota</taxon>
        <taxon>Fungi</taxon>
        <taxon>Dikarya</taxon>
        <taxon>Ascomycota</taxon>
        <taxon>Pezizomycotina</taxon>
        <taxon>Dothideomycetes</taxon>
        <taxon>Dothideomycetidae</taxon>
        <taxon>Mycosphaerellales</taxon>
        <taxon>Teratosphaeriaceae</taxon>
        <taxon>Oleoguttula</taxon>
    </lineage>
</organism>
<feature type="region of interest" description="Disordered" evidence="1">
    <location>
        <begin position="136"/>
        <end position="157"/>
    </location>
</feature>
<name>A0AAV9JFV2_9PEZI</name>
<feature type="compositionally biased region" description="Acidic residues" evidence="1">
    <location>
        <begin position="215"/>
        <end position="224"/>
    </location>
</feature>
<feature type="compositionally biased region" description="Polar residues" evidence="1">
    <location>
        <begin position="431"/>
        <end position="445"/>
    </location>
</feature>
<accession>A0AAV9JFV2</accession>
<protein>
    <submittedName>
        <fullName evidence="2">Uncharacterized protein</fullName>
    </submittedName>
</protein>
<dbReference type="AlphaFoldDB" id="A0AAV9JFV2"/>
<dbReference type="Proteomes" id="UP001324427">
    <property type="component" value="Unassembled WGS sequence"/>
</dbReference>
<feature type="region of interest" description="Disordered" evidence="1">
    <location>
        <begin position="1"/>
        <end position="33"/>
    </location>
</feature>
<evidence type="ECO:0000256" key="1">
    <source>
        <dbReference type="SAM" id="MobiDB-lite"/>
    </source>
</evidence>
<dbReference type="EMBL" id="JAVFHQ010000026">
    <property type="protein sequence ID" value="KAK4544203.1"/>
    <property type="molecule type" value="Genomic_DNA"/>
</dbReference>
<feature type="region of interest" description="Disordered" evidence="1">
    <location>
        <begin position="348"/>
        <end position="369"/>
    </location>
</feature>
<comment type="caution">
    <text evidence="2">The sequence shown here is derived from an EMBL/GenBank/DDBJ whole genome shotgun (WGS) entry which is preliminary data.</text>
</comment>
<feature type="compositionally biased region" description="Low complexity" evidence="1">
    <location>
        <begin position="395"/>
        <end position="407"/>
    </location>
</feature>
<feature type="compositionally biased region" description="Acidic residues" evidence="1">
    <location>
        <begin position="354"/>
        <end position="363"/>
    </location>
</feature>
<sequence length="520" mass="56471">MPAGILPSAVLANERTPPAVPGPDDASKSADQHRDTELYATASLGRSRICSEFHTNTLERKNAKDRVLVRHLLAYSDVLVLGSKHLWLLHDRLRKLIAESGSGLSSVTDTELIARCDSWVLIDMVLRERYEGRKPEPSLRNGVGTSVKGSGDITPLDLNTTTEPHAASTMLPARIRAPGLVGTQLAAMARLLDSQGTSPTEYAARKEAHLKRLEEEESDSERDDDISTHLPQGRRMIRRYEREETRLSRLVREKGQSSAHPLAPETRSKSVVTTAENAERHMMMSGALEPDEAGYLPLEPCAGGLTVSDGQYDAESEAARLSVLRTQQQRPVYTRSVSTAATAGLDLFMQLPPGDDENAGADEGDQKQTAAQQMLNSLNAKLMLLCWRKKKVKLTDSGQQTSGDSSGASEPGLDNGEAGVATDRGYDADSEATSTNKSRASTSQREPPPPPPPPKDILLSEAQVELALAQKLRSAAYADDERQDTGAAHVHTLKTTISSIYRRRKSAPSSAPSDEVESEQ</sequence>
<feature type="region of interest" description="Disordered" evidence="1">
    <location>
        <begin position="211"/>
        <end position="271"/>
    </location>
</feature>
<feature type="region of interest" description="Disordered" evidence="1">
    <location>
        <begin position="501"/>
        <end position="520"/>
    </location>
</feature>
<keyword evidence="3" id="KW-1185">Reference proteome</keyword>
<feature type="compositionally biased region" description="Basic and acidic residues" evidence="1">
    <location>
        <begin position="238"/>
        <end position="255"/>
    </location>
</feature>
<gene>
    <name evidence="2" type="ORF">LTR36_004413</name>
</gene>
<reference evidence="2 3" key="1">
    <citation type="submission" date="2021-11" db="EMBL/GenBank/DDBJ databases">
        <title>Black yeast isolated from Biological Soil Crust.</title>
        <authorList>
            <person name="Kurbessoian T."/>
        </authorList>
    </citation>
    <scope>NUCLEOTIDE SEQUENCE [LARGE SCALE GENOMIC DNA]</scope>
    <source>
        <strain evidence="2 3">CCFEE 5522</strain>
    </source>
</reference>
<proteinExistence type="predicted"/>
<evidence type="ECO:0000313" key="3">
    <source>
        <dbReference type="Proteomes" id="UP001324427"/>
    </source>
</evidence>
<feature type="region of interest" description="Disordered" evidence="1">
    <location>
        <begin position="395"/>
        <end position="460"/>
    </location>
</feature>